<dbReference type="PANTHER" id="PTHR46375">
    <property type="entry name" value="KELCH REPEAT AND BTB DOMAIN-CONTAINING PROTEIN 13-RELATED"/>
    <property type="match status" value="1"/>
</dbReference>
<evidence type="ECO:0008006" key="2">
    <source>
        <dbReference type="Google" id="ProtNLM"/>
    </source>
</evidence>
<accession>X1IE46</accession>
<sequence length="99" mass="10490">MKRITAIVLVLAAGVLAAGAAAEGQTPGEIKWKRIADLPGDQHAAGAAVMDGKVYLVGGQRPSGPPNYNKMRIYDPSANRWSDGPAMGTRRYCPRVEAI</sequence>
<proteinExistence type="predicted"/>
<feature type="non-terminal residue" evidence="1">
    <location>
        <position position="99"/>
    </location>
</feature>
<dbReference type="InterPro" id="IPR052392">
    <property type="entry name" value="Kelch-BTB_domain-containing"/>
</dbReference>
<dbReference type="SUPFAM" id="SSF117281">
    <property type="entry name" value="Kelch motif"/>
    <property type="match status" value="1"/>
</dbReference>
<comment type="caution">
    <text evidence="1">The sequence shown here is derived from an EMBL/GenBank/DDBJ whole genome shotgun (WGS) entry which is preliminary data.</text>
</comment>
<dbReference type="InterPro" id="IPR006652">
    <property type="entry name" value="Kelch_1"/>
</dbReference>
<reference evidence="1" key="1">
    <citation type="journal article" date="2014" name="Front. Microbiol.">
        <title>High frequency of phylogenetically diverse reductive dehalogenase-homologous genes in deep subseafloor sedimentary metagenomes.</title>
        <authorList>
            <person name="Kawai M."/>
            <person name="Futagami T."/>
            <person name="Toyoda A."/>
            <person name="Takaki Y."/>
            <person name="Nishi S."/>
            <person name="Hori S."/>
            <person name="Arai W."/>
            <person name="Tsubouchi T."/>
            <person name="Morono Y."/>
            <person name="Uchiyama I."/>
            <person name="Ito T."/>
            <person name="Fujiyama A."/>
            <person name="Inagaki F."/>
            <person name="Takami H."/>
        </authorList>
    </citation>
    <scope>NUCLEOTIDE SEQUENCE</scope>
    <source>
        <strain evidence="1">Expedition CK06-06</strain>
    </source>
</reference>
<name>X1IE46_9ZZZZ</name>
<dbReference type="EMBL" id="BARU01034504">
    <property type="protein sequence ID" value="GAH64394.1"/>
    <property type="molecule type" value="Genomic_DNA"/>
</dbReference>
<dbReference type="PANTHER" id="PTHR46375:SF3">
    <property type="entry name" value="KELCH REPEAT AND BTB DOMAIN-CONTAINING PROTEIN 13"/>
    <property type="match status" value="1"/>
</dbReference>
<evidence type="ECO:0000313" key="1">
    <source>
        <dbReference type="EMBL" id="GAH64394.1"/>
    </source>
</evidence>
<dbReference type="Gene3D" id="2.120.10.80">
    <property type="entry name" value="Kelch-type beta propeller"/>
    <property type="match status" value="1"/>
</dbReference>
<gene>
    <name evidence="1" type="ORF">S03H2_54156</name>
</gene>
<dbReference type="Pfam" id="PF01344">
    <property type="entry name" value="Kelch_1"/>
    <property type="match status" value="1"/>
</dbReference>
<dbReference type="InterPro" id="IPR015915">
    <property type="entry name" value="Kelch-typ_b-propeller"/>
</dbReference>
<protein>
    <recommendedName>
        <fullName evidence="2">Galactose oxidase</fullName>
    </recommendedName>
</protein>
<organism evidence="1">
    <name type="scientific">marine sediment metagenome</name>
    <dbReference type="NCBI Taxonomy" id="412755"/>
    <lineage>
        <taxon>unclassified sequences</taxon>
        <taxon>metagenomes</taxon>
        <taxon>ecological metagenomes</taxon>
    </lineage>
</organism>
<dbReference type="AlphaFoldDB" id="X1IE46"/>